<organism evidence="3 4">
    <name type="scientific">Carpinus fangiana</name>
    <dbReference type="NCBI Taxonomy" id="176857"/>
    <lineage>
        <taxon>Eukaryota</taxon>
        <taxon>Viridiplantae</taxon>
        <taxon>Streptophyta</taxon>
        <taxon>Embryophyta</taxon>
        <taxon>Tracheophyta</taxon>
        <taxon>Spermatophyta</taxon>
        <taxon>Magnoliopsida</taxon>
        <taxon>eudicotyledons</taxon>
        <taxon>Gunneridae</taxon>
        <taxon>Pentapetalae</taxon>
        <taxon>rosids</taxon>
        <taxon>fabids</taxon>
        <taxon>Fagales</taxon>
        <taxon>Betulaceae</taxon>
        <taxon>Carpinus</taxon>
    </lineage>
</organism>
<feature type="compositionally biased region" description="Polar residues" evidence="1">
    <location>
        <begin position="360"/>
        <end position="377"/>
    </location>
</feature>
<dbReference type="PANTHER" id="PTHR28535">
    <property type="entry name" value="ZINC FINGER GRF-TYPE CONTAINING 1"/>
    <property type="match status" value="1"/>
</dbReference>
<protein>
    <recommendedName>
        <fullName evidence="2">5'-3' DNA helicase ZGRF1-like N-terminal domain-containing protein</fullName>
    </recommendedName>
</protein>
<dbReference type="AlphaFoldDB" id="A0A5N6L4T6"/>
<dbReference type="OrthoDB" id="6513042at2759"/>
<evidence type="ECO:0000259" key="2">
    <source>
        <dbReference type="Pfam" id="PF10382"/>
    </source>
</evidence>
<dbReference type="InterPro" id="IPR018838">
    <property type="entry name" value="ZGRF1-like_N"/>
</dbReference>
<dbReference type="InterPro" id="IPR052800">
    <property type="entry name" value="DNA_Repair_Helicase_ZGRF1"/>
</dbReference>
<dbReference type="Proteomes" id="UP000327013">
    <property type="component" value="Unassembled WGS sequence"/>
</dbReference>
<dbReference type="GO" id="GO:0006302">
    <property type="term" value="P:double-strand break repair"/>
    <property type="evidence" value="ECO:0007669"/>
    <property type="project" value="TreeGrafter"/>
</dbReference>
<feature type="region of interest" description="Disordered" evidence="1">
    <location>
        <begin position="553"/>
        <end position="611"/>
    </location>
</feature>
<accession>A0A5N6L4T6</accession>
<feature type="compositionally biased region" description="Polar residues" evidence="1">
    <location>
        <begin position="429"/>
        <end position="441"/>
    </location>
</feature>
<reference evidence="3 4" key="1">
    <citation type="submission" date="2019-06" db="EMBL/GenBank/DDBJ databases">
        <title>A chromosomal-level reference genome of Carpinus fangiana (Coryloideae, Betulaceae).</title>
        <authorList>
            <person name="Yang X."/>
            <person name="Wang Z."/>
            <person name="Zhang L."/>
            <person name="Hao G."/>
            <person name="Liu J."/>
            <person name="Yang Y."/>
        </authorList>
    </citation>
    <scope>NUCLEOTIDE SEQUENCE [LARGE SCALE GENOMIC DNA]</scope>
    <source>
        <strain evidence="3">Cfa_2016G</strain>
        <tissue evidence="3">Leaf</tissue>
    </source>
</reference>
<feature type="domain" description="5'-3' DNA helicase ZGRF1-like N-terminal" evidence="2">
    <location>
        <begin position="37"/>
        <end position="118"/>
    </location>
</feature>
<feature type="region of interest" description="Disordered" evidence="1">
    <location>
        <begin position="217"/>
        <end position="240"/>
    </location>
</feature>
<feature type="compositionally biased region" description="Polar residues" evidence="1">
    <location>
        <begin position="143"/>
        <end position="166"/>
    </location>
</feature>
<dbReference type="GO" id="GO:0035861">
    <property type="term" value="C:site of double-strand break"/>
    <property type="evidence" value="ECO:0007669"/>
    <property type="project" value="TreeGrafter"/>
</dbReference>
<proteinExistence type="predicted"/>
<dbReference type="GO" id="GO:0005634">
    <property type="term" value="C:nucleus"/>
    <property type="evidence" value="ECO:0007669"/>
    <property type="project" value="TreeGrafter"/>
</dbReference>
<feature type="compositionally biased region" description="Basic and acidic residues" evidence="1">
    <location>
        <begin position="169"/>
        <end position="195"/>
    </location>
</feature>
<keyword evidence="4" id="KW-1185">Reference proteome</keyword>
<gene>
    <name evidence="3" type="ORF">FH972_026712</name>
</gene>
<feature type="region of interest" description="Disordered" evidence="1">
    <location>
        <begin position="119"/>
        <end position="195"/>
    </location>
</feature>
<feature type="region of interest" description="Disordered" evidence="1">
    <location>
        <begin position="354"/>
        <end position="491"/>
    </location>
</feature>
<dbReference type="Pfam" id="PF10382">
    <property type="entry name" value="ZGRF1-like_N"/>
    <property type="match status" value="1"/>
</dbReference>
<name>A0A5N6L4T6_9ROSI</name>
<evidence type="ECO:0000313" key="4">
    <source>
        <dbReference type="Proteomes" id="UP000327013"/>
    </source>
</evidence>
<dbReference type="EMBL" id="VIBQ01000107">
    <property type="protein sequence ID" value="KAB8801891.1"/>
    <property type="molecule type" value="Genomic_DNA"/>
</dbReference>
<sequence>MAARREERMMLPEGNLDMLQLGHALEKQREEHNTAPVHEFHCTFSHDIKRKNAKRWKDGFLKFHTFNNRLLVYDESRNFVQAGYHVGPASGVCDGAEFPLDYILVEVGPPMGVTQTDLSEVVKKRSPKRPTPPRPGQVRLDSRPSTAQSNTSLRSLVASYPQSRVQSPYDRRLAHDHSADARPSKRARTDDNHKPLFEILRTTTSAAPRLVSKTQPSAAGQSAKAIHSRAPPNLHSSAGQSRLKIKETVDLTLIPSSIEETPSVAEGNAQTVVRPNSTMSSPIQPRTGRQWIRRLDANGKDMPIVPPPQSPSMLQQSAKPQQLGKLAEEASKVPAAMLSVSGRAAHHTHQVLRQAVEGTSPKNITGKDCNTSHNSRISGPKSANVRPPCDDSTLSRFPPESNSKESVRPPPQNRQRNPSGVTPDGSAQPDASTSPPKQNIRSLRLKSRGPKKMLCQAMEIFDMPPPPPKLQDLPSNGVSPEESSDGTMSKHKIDAPVVASVVERAKIPKVSHSEDVEISSEACQPVPALRQDYSRLDAQLLVRPIARNIHQENEELRAPNADESLEASVSAQRHSRPSTPTNPHAKSDSVSPRNVAVEPERPPHHHQKVTPVLKDVQNKVFVFPAPLVQPEARASLKRHHSDISPLKRTAALSNVRETPTLVGGNDLGTDAAAPVLTSRRRTPFRRHQTIGHAPIPVQQQQTSARPTNWAPGANIAPVEEKQSDKGPWTREAWDLFGWCPESKEEELGWKYLDAT</sequence>
<dbReference type="PANTHER" id="PTHR28535:SF1">
    <property type="entry name" value="PROTEIN ZGRF1"/>
    <property type="match status" value="1"/>
</dbReference>
<comment type="caution">
    <text evidence="3">The sequence shown here is derived from an EMBL/GenBank/DDBJ whole genome shotgun (WGS) entry which is preliminary data.</text>
</comment>
<evidence type="ECO:0000256" key="1">
    <source>
        <dbReference type="SAM" id="MobiDB-lite"/>
    </source>
</evidence>
<evidence type="ECO:0000313" key="3">
    <source>
        <dbReference type="EMBL" id="KAB8801891.1"/>
    </source>
</evidence>
<feature type="compositionally biased region" description="Polar residues" evidence="1">
    <location>
        <begin position="567"/>
        <end position="592"/>
    </location>
</feature>